<dbReference type="RefSeq" id="XP_005837622.1">
    <property type="nucleotide sequence ID" value="XM_005837565.1"/>
</dbReference>
<dbReference type="PaxDb" id="55529-EKX50642"/>
<dbReference type="HOGENOM" id="CLU_1725783_0_0_1"/>
<dbReference type="Proteomes" id="UP000011087">
    <property type="component" value="Unassembled WGS sequence"/>
</dbReference>
<gene>
    <name evidence="2" type="ORF">GUITHDRAFT_151209</name>
</gene>
<feature type="compositionally biased region" description="Basic and acidic residues" evidence="1">
    <location>
        <begin position="89"/>
        <end position="102"/>
    </location>
</feature>
<evidence type="ECO:0000256" key="1">
    <source>
        <dbReference type="SAM" id="MobiDB-lite"/>
    </source>
</evidence>
<dbReference type="EnsemblProtists" id="EKX50642">
    <property type="protein sequence ID" value="EKX50642"/>
    <property type="gene ID" value="GUITHDRAFT_151209"/>
</dbReference>
<feature type="region of interest" description="Disordered" evidence="1">
    <location>
        <begin position="84"/>
        <end position="152"/>
    </location>
</feature>
<reference evidence="3" key="3">
    <citation type="submission" date="2015-06" db="UniProtKB">
        <authorList>
            <consortium name="EnsemblProtists"/>
        </authorList>
    </citation>
    <scope>IDENTIFICATION</scope>
</reference>
<proteinExistence type="predicted"/>
<accession>L1JQA0</accession>
<reference evidence="2 4" key="1">
    <citation type="journal article" date="2012" name="Nature">
        <title>Algal genomes reveal evolutionary mosaicism and the fate of nucleomorphs.</title>
        <authorList>
            <consortium name="DOE Joint Genome Institute"/>
            <person name="Curtis B.A."/>
            <person name="Tanifuji G."/>
            <person name="Burki F."/>
            <person name="Gruber A."/>
            <person name="Irimia M."/>
            <person name="Maruyama S."/>
            <person name="Arias M.C."/>
            <person name="Ball S.G."/>
            <person name="Gile G.H."/>
            <person name="Hirakawa Y."/>
            <person name="Hopkins J.F."/>
            <person name="Kuo A."/>
            <person name="Rensing S.A."/>
            <person name="Schmutz J."/>
            <person name="Symeonidi A."/>
            <person name="Elias M."/>
            <person name="Eveleigh R.J."/>
            <person name="Herman E.K."/>
            <person name="Klute M.J."/>
            <person name="Nakayama T."/>
            <person name="Obornik M."/>
            <person name="Reyes-Prieto A."/>
            <person name="Armbrust E.V."/>
            <person name="Aves S.J."/>
            <person name="Beiko R.G."/>
            <person name="Coutinho P."/>
            <person name="Dacks J.B."/>
            <person name="Durnford D.G."/>
            <person name="Fast N.M."/>
            <person name="Green B.R."/>
            <person name="Grisdale C.J."/>
            <person name="Hempel F."/>
            <person name="Henrissat B."/>
            <person name="Hoppner M.P."/>
            <person name="Ishida K."/>
            <person name="Kim E."/>
            <person name="Koreny L."/>
            <person name="Kroth P.G."/>
            <person name="Liu Y."/>
            <person name="Malik S.B."/>
            <person name="Maier U.G."/>
            <person name="McRose D."/>
            <person name="Mock T."/>
            <person name="Neilson J.A."/>
            <person name="Onodera N.T."/>
            <person name="Poole A.M."/>
            <person name="Pritham E.J."/>
            <person name="Richards T.A."/>
            <person name="Rocap G."/>
            <person name="Roy S.W."/>
            <person name="Sarai C."/>
            <person name="Schaack S."/>
            <person name="Shirato S."/>
            <person name="Slamovits C.H."/>
            <person name="Spencer D.F."/>
            <person name="Suzuki S."/>
            <person name="Worden A.Z."/>
            <person name="Zauner S."/>
            <person name="Barry K."/>
            <person name="Bell C."/>
            <person name="Bharti A.K."/>
            <person name="Crow J.A."/>
            <person name="Grimwood J."/>
            <person name="Kramer R."/>
            <person name="Lindquist E."/>
            <person name="Lucas S."/>
            <person name="Salamov A."/>
            <person name="McFadden G.I."/>
            <person name="Lane C.E."/>
            <person name="Keeling P.J."/>
            <person name="Gray M.W."/>
            <person name="Grigoriev I.V."/>
            <person name="Archibald J.M."/>
        </authorList>
    </citation>
    <scope>NUCLEOTIDE SEQUENCE</scope>
    <source>
        <strain evidence="2 4">CCMP2712</strain>
    </source>
</reference>
<feature type="compositionally biased region" description="Basic residues" evidence="1">
    <location>
        <begin position="103"/>
        <end position="121"/>
    </location>
</feature>
<feature type="compositionally biased region" description="Low complexity" evidence="1">
    <location>
        <begin position="128"/>
        <end position="152"/>
    </location>
</feature>
<dbReference type="AlphaFoldDB" id="L1JQA0"/>
<name>L1JQA0_GUITC</name>
<dbReference type="EMBL" id="JH992978">
    <property type="protein sequence ID" value="EKX50642.1"/>
    <property type="molecule type" value="Genomic_DNA"/>
</dbReference>
<sequence>MENLGSDEEEEILEEFMDAHSEQIGPKKFVCTLDGKQFSTRNILRAHFEKNYKKEAMSWYEELQSGHDLAGMEEMMAAMAEMMMGPPPSRERGQGKFTDKGFKTGKKRAPKVSVNARRKGKSAVNLNAAKKAAAAKQAKSSESDSGSVSDSD</sequence>
<reference evidence="4" key="2">
    <citation type="submission" date="2012-11" db="EMBL/GenBank/DDBJ databases">
        <authorList>
            <person name="Kuo A."/>
            <person name="Curtis B.A."/>
            <person name="Tanifuji G."/>
            <person name="Burki F."/>
            <person name="Gruber A."/>
            <person name="Irimia M."/>
            <person name="Maruyama S."/>
            <person name="Arias M.C."/>
            <person name="Ball S.G."/>
            <person name="Gile G.H."/>
            <person name="Hirakawa Y."/>
            <person name="Hopkins J.F."/>
            <person name="Rensing S.A."/>
            <person name="Schmutz J."/>
            <person name="Symeonidi A."/>
            <person name="Elias M."/>
            <person name="Eveleigh R.J."/>
            <person name="Herman E.K."/>
            <person name="Klute M.J."/>
            <person name="Nakayama T."/>
            <person name="Obornik M."/>
            <person name="Reyes-Prieto A."/>
            <person name="Armbrust E.V."/>
            <person name="Aves S.J."/>
            <person name="Beiko R.G."/>
            <person name="Coutinho P."/>
            <person name="Dacks J.B."/>
            <person name="Durnford D.G."/>
            <person name="Fast N.M."/>
            <person name="Green B.R."/>
            <person name="Grisdale C."/>
            <person name="Hempe F."/>
            <person name="Henrissat B."/>
            <person name="Hoppner M.P."/>
            <person name="Ishida K.-I."/>
            <person name="Kim E."/>
            <person name="Koreny L."/>
            <person name="Kroth P.G."/>
            <person name="Liu Y."/>
            <person name="Malik S.-B."/>
            <person name="Maier U.G."/>
            <person name="McRose D."/>
            <person name="Mock T."/>
            <person name="Neilson J.A."/>
            <person name="Onodera N.T."/>
            <person name="Poole A.M."/>
            <person name="Pritham E.J."/>
            <person name="Richards T.A."/>
            <person name="Rocap G."/>
            <person name="Roy S.W."/>
            <person name="Sarai C."/>
            <person name="Schaack S."/>
            <person name="Shirato S."/>
            <person name="Slamovits C.H."/>
            <person name="Spencer D.F."/>
            <person name="Suzuki S."/>
            <person name="Worden A.Z."/>
            <person name="Zauner S."/>
            <person name="Barry K."/>
            <person name="Bell C."/>
            <person name="Bharti A.K."/>
            <person name="Crow J.A."/>
            <person name="Grimwood J."/>
            <person name="Kramer R."/>
            <person name="Lindquist E."/>
            <person name="Lucas S."/>
            <person name="Salamov A."/>
            <person name="McFadden G.I."/>
            <person name="Lane C.E."/>
            <person name="Keeling P.J."/>
            <person name="Gray M.W."/>
            <person name="Grigoriev I.V."/>
            <person name="Archibald J.M."/>
        </authorList>
    </citation>
    <scope>NUCLEOTIDE SEQUENCE</scope>
    <source>
        <strain evidence="4">CCMP2712</strain>
    </source>
</reference>
<dbReference type="GeneID" id="17307293"/>
<dbReference type="KEGG" id="gtt:GUITHDRAFT_151209"/>
<evidence type="ECO:0000313" key="2">
    <source>
        <dbReference type="EMBL" id="EKX50642.1"/>
    </source>
</evidence>
<keyword evidence="4" id="KW-1185">Reference proteome</keyword>
<evidence type="ECO:0000313" key="4">
    <source>
        <dbReference type="Proteomes" id="UP000011087"/>
    </source>
</evidence>
<evidence type="ECO:0000313" key="3">
    <source>
        <dbReference type="EnsemblProtists" id="EKX50642"/>
    </source>
</evidence>
<organism evidence="2">
    <name type="scientific">Guillardia theta (strain CCMP2712)</name>
    <name type="common">Cryptophyte</name>
    <dbReference type="NCBI Taxonomy" id="905079"/>
    <lineage>
        <taxon>Eukaryota</taxon>
        <taxon>Cryptophyceae</taxon>
        <taxon>Pyrenomonadales</taxon>
        <taxon>Geminigeraceae</taxon>
        <taxon>Guillardia</taxon>
    </lineage>
</organism>
<evidence type="ECO:0008006" key="5">
    <source>
        <dbReference type="Google" id="ProtNLM"/>
    </source>
</evidence>
<protein>
    <recommendedName>
        <fullName evidence="5">C2H2-type domain-containing protein</fullName>
    </recommendedName>
</protein>